<evidence type="ECO:0000256" key="2">
    <source>
        <dbReference type="ARBA" id="ARBA00022527"/>
    </source>
</evidence>
<evidence type="ECO:0000256" key="4">
    <source>
        <dbReference type="ARBA" id="ARBA00022679"/>
    </source>
</evidence>
<dbReference type="Pfam" id="PF00954">
    <property type="entry name" value="S_locus_glycop"/>
    <property type="match status" value="1"/>
</dbReference>
<evidence type="ECO:0000256" key="15">
    <source>
        <dbReference type="ARBA" id="ARBA00047899"/>
    </source>
</evidence>
<dbReference type="GO" id="GO:0048544">
    <property type="term" value="P:recognition of pollen"/>
    <property type="evidence" value="ECO:0007669"/>
    <property type="project" value="InterPro"/>
</dbReference>
<evidence type="ECO:0000259" key="22">
    <source>
        <dbReference type="PROSITE" id="PS50927"/>
    </source>
</evidence>
<feature type="binding site" evidence="18">
    <location>
        <position position="532"/>
    </location>
    <ligand>
        <name>ATP</name>
        <dbReference type="ChEBI" id="CHEBI:30616"/>
    </ligand>
</feature>
<feature type="domain" description="Bulb-type lectin" evidence="22">
    <location>
        <begin position="27"/>
        <end position="147"/>
    </location>
</feature>
<keyword evidence="8 17" id="KW-0418">Kinase</keyword>
<dbReference type="InterPro" id="IPR000719">
    <property type="entry name" value="Prot_kinase_dom"/>
</dbReference>
<keyword evidence="7 17" id="KW-0547">Nucleotide-binding</keyword>
<dbReference type="PROSITE" id="PS50927">
    <property type="entry name" value="BULB_LECTIN"/>
    <property type="match status" value="1"/>
</dbReference>
<evidence type="ECO:0000256" key="14">
    <source>
        <dbReference type="ARBA" id="ARBA00023180"/>
    </source>
</evidence>
<evidence type="ECO:0000256" key="17">
    <source>
        <dbReference type="PIRNR" id="PIRNR000641"/>
    </source>
</evidence>
<evidence type="ECO:0000256" key="3">
    <source>
        <dbReference type="ARBA" id="ARBA00022536"/>
    </source>
</evidence>
<dbReference type="GO" id="GO:0005524">
    <property type="term" value="F:ATP binding"/>
    <property type="evidence" value="ECO:0007669"/>
    <property type="project" value="UniProtKB-UniRule"/>
</dbReference>
<gene>
    <name evidence="24" type="primary">LOC107434683</name>
</gene>
<evidence type="ECO:0000256" key="18">
    <source>
        <dbReference type="PROSITE-ProRule" id="PRU10141"/>
    </source>
</evidence>
<keyword evidence="3" id="KW-0245">EGF-like domain</keyword>
<keyword evidence="11 19" id="KW-0472">Membrane</keyword>
<dbReference type="KEGG" id="zju:107434683"/>
<dbReference type="Gene3D" id="2.90.10.10">
    <property type="entry name" value="Bulb-type lectin domain"/>
    <property type="match status" value="2"/>
</dbReference>
<comment type="subcellular location">
    <subcellularLocation>
        <location evidence="1">Membrane</location>
        <topology evidence="1">Single-pass membrane protein</topology>
    </subcellularLocation>
</comment>
<feature type="chain" id="PRO_5047041984" description="Receptor-like serine/threonine-protein kinase" evidence="20">
    <location>
        <begin position="25"/>
        <end position="789"/>
    </location>
</feature>
<evidence type="ECO:0000259" key="21">
    <source>
        <dbReference type="PROSITE" id="PS50011"/>
    </source>
</evidence>
<feature type="domain" description="Protein kinase" evidence="21">
    <location>
        <begin position="503"/>
        <end position="775"/>
    </location>
</feature>
<dbReference type="RefSeq" id="XP_015901655.2">
    <property type="nucleotide sequence ID" value="XM_016046169.3"/>
</dbReference>
<dbReference type="PROSITE" id="PS50011">
    <property type="entry name" value="PROTEIN_KINASE_DOM"/>
    <property type="match status" value="1"/>
</dbReference>
<keyword evidence="2 17" id="KW-0723">Serine/threonine-protein kinase</keyword>
<dbReference type="AlphaFoldDB" id="A0A6P4BFI6"/>
<reference evidence="24" key="1">
    <citation type="submission" date="2025-08" db="UniProtKB">
        <authorList>
            <consortium name="RefSeq"/>
        </authorList>
    </citation>
    <scope>IDENTIFICATION</scope>
    <source>
        <tissue evidence="24">Seedling</tissue>
    </source>
</reference>
<dbReference type="PANTHER" id="PTHR47976:SF49">
    <property type="entry name" value="RECEPTOR-LIKE SERINE_THREONINE-PROTEIN KINASE"/>
    <property type="match status" value="1"/>
</dbReference>
<evidence type="ECO:0000256" key="7">
    <source>
        <dbReference type="ARBA" id="ARBA00022741"/>
    </source>
</evidence>
<evidence type="ECO:0000256" key="9">
    <source>
        <dbReference type="ARBA" id="ARBA00022840"/>
    </source>
</evidence>
<evidence type="ECO:0000256" key="1">
    <source>
        <dbReference type="ARBA" id="ARBA00004167"/>
    </source>
</evidence>
<dbReference type="Gene3D" id="1.10.510.10">
    <property type="entry name" value="Transferase(Phosphotransferase) domain 1"/>
    <property type="match status" value="1"/>
</dbReference>
<protein>
    <recommendedName>
        <fullName evidence="17">Receptor-like serine/threonine-protein kinase</fullName>
        <ecNumber evidence="17">2.7.11.1</ecNumber>
    </recommendedName>
</protein>
<evidence type="ECO:0000256" key="6">
    <source>
        <dbReference type="ARBA" id="ARBA00022729"/>
    </source>
</evidence>
<keyword evidence="23" id="KW-1185">Reference proteome</keyword>
<keyword evidence="12" id="KW-1015">Disulfide bond</keyword>
<dbReference type="GO" id="GO:0004674">
    <property type="term" value="F:protein serine/threonine kinase activity"/>
    <property type="evidence" value="ECO:0007669"/>
    <property type="project" value="UniProtKB-KW"/>
</dbReference>
<evidence type="ECO:0000313" key="24">
    <source>
        <dbReference type="RefSeq" id="XP_015901655.2"/>
    </source>
</evidence>
<dbReference type="SUPFAM" id="SSF56112">
    <property type="entry name" value="Protein kinase-like (PK-like)"/>
    <property type="match status" value="1"/>
</dbReference>
<dbReference type="SUPFAM" id="SSF51110">
    <property type="entry name" value="alpha-D-mannose-specific plant lectins"/>
    <property type="match status" value="2"/>
</dbReference>
<dbReference type="InterPro" id="IPR051343">
    <property type="entry name" value="G-type_lectin_kinases/EP1-like"/>
</dbReference>
<dbReference type="PIRSF" id="PIRSF000641">
    <property type="entry name" value="SRK"/>
    <property type="match status" value="1"/>
</dbReference>
<accession>A0A6P4BFI6</accession>
<evidence type="ECO:0000256" key="19">
    <source>
        <dbReference type="SAM" id="Phobius"/>
    </source>
</evidence>
<evidence type="ECO:0000313" key="23">
    <source>
        <dbReference type="Proteomes" id="UP001652623"/>
    </source>
</evidence>
<evidence type="ECO:0000256" key="8">
    <source>
        <dbReference type="ARBA" id="ARBA00022777"/>
    </source>
</evidence>
<keyword evidence="14" id="KW-0325">Glycoprotein</keyword>
<dbReference type="InterPro" id="IPR036426">
    <property type="entry name" value="Bulb-type_lectin_dom_sf"/>
</dbReference>
<comment type="similarity">
    <text evidence="17">Belongs to the protein kinase superfamily. Ser/Thr protein kinase family.</text>
</comment>
<dbReference type="InterPro" id="IPR024171">
    <property type="entry name" value="SRK-like_kinase"/>
</dbReference>
<comment type="catalytic activity">
    <reaction evidence="15 17">
        <text>L-threonyl-[protein] + ATP = O-phospho-L-threonyl-[protein] + ADP + H(+)</text>
        <dbReference type="Rhea" id="RHEA:46608"/>
        <dbReference type="Rhea" id="RHEA-COMP:11060"/>
        <dbReference type="Rhea" id="RHEA-COMP:11605"/>
        <dbReference type="ChEBI" id="CHEBI:15378"/>
        <dbReference type="ChEBI" id="CHEBI:30013"/>
        <dbReference type="ChEBI" id="CHEBI:30616"/>
        <dbReference type="ChEBI" id="CHEBI:61977"/>
        <dbReference type="ChEBI" id="CHEBI:456216"/>
        <dbReference type="EC" id="2.7.11.1"/>
    </reaction>
</comment>
<dbReference type="SMART" id="SM00108">
    <property type="entry name" value="B_lectin"/>
    <property type="match status" value="1"/>
</dbReference>
<keyword evidence="5 19" id="KW-0812">Transmembrane</keyword>
<dbReference type="InterPro" id="IPR017441">
    <property type="entry name" value="Protein_kinase_ATP_BS"/>
</dbReference>
<dbReference type="InterPro" id="IPR011009">
    <property type="entry name" value="Kinase-like_dom_sf"/>
</dbReference>
<keyword evidence="6 20" id="KW-0732">Signal</keyword>
<keyword evidence="9 17" id="KW-0067">ATP-binding</keyword>
<dbReference type="GeneID" id="107434683"/>
<dbReference type="Pfam" id="PF01453">
    <property type="entry name" value="B_lectin"/>
    <property type="match status" value="1"/>
</dbReference>
<proteinExistence type="inferred from homology"/>
<feature type="transmembrane region" description="Helical" evidence="19">
    <location>
        <begin position="440"/>
        <end position="466"/>
    </location>
</feature>
<dbReference type="Proteomes" id="UP001652623">
    <property type="component" value="Chromosome 5"/>
</dbReference>
<dbReference type="PANTHER" id="PTHR47976">
    <property type="entry name" value="G-TYPE LECTIN S-RECEPTOR-LIKE SERINE/THREONINE-PROTEIN KINASE SD2-5"/>
    <property type="match status" value="1"/>
</dbReference>
<dbReference type="InterPro" id="IPR000858">
    <property type="entry name" value="S_locus_glycoprot_dom"/>
</dbReference>
<dbReference type="SMR" id="A0A6P4BFI6"/>
<name>A0A6P4BFI6_ZIZJJ</name>
<dbReference type="Pfam" id="PF07714">
    <property type="entry name" value="PK_Tyr_Ser-Thr"/>
    <property type="match status" value="1"/>
</dbReference>
<dbReference type="InterPro" id="IPR001245">
    <property type="entry name" value="Ser-Thr/Tyr_kinase_cat_dom"/>
</dbReference>
<dbReference type="PROSITE" id="PS00107">
    <property type="entry name" value="PROTEIN_KINASE_ATP"/>
    <property type="match status" value="1"/>
</dbReference>
<feature type="signal peptide" evidence="20">
    <location>
        <begin position="1"/>
        <end position="24"/>
    </location>
</feature>
<dbReference type="CDD" id="cd14066">
    <property type="entry name" value="STKc_IRAK"/>
    <property type="match status" value="1"/>
</dbReference>
<dbReference type="Gene3D" id="3.30.200.20">
    <property type="entry name" value="Phosphorylase Kinase, domain 1"/>
    <property type="match status" value="1"/>
</dbReference>
<evidence type="ECO:0000256" key="16">
    <source>
        <dbReference type="ARBA" id="ARBA00048679"/>
    </source>
</evidence>
<evidence type="ECO:0000256" key="11">
    <source>
        <dbReference type="ARBA" id="ARBA00023136"/>
    </source>
</evidence>
<dbReference type="GO" id="GO:0016020">
    <property type="term" value="C:membrane"/>
    <property type="evidence" value="ECO:0007669"/>
    <property type="project" value="UniProtKB-SubCell"/>
</dbReference>
<evidence type="ECO:0000256" key="10">
    <source>
        <dbReference type="ARBA" id="ARBA00022989"/>
    </source>
</evidence>
<evidence type="ECO:0000256" key="20">
    <source>
        <dbReference type="SAM" id="SignalP"/>
    </source>
</evidence>
<keyword evidence="10 19" id="KW-1133">Transmembrane helix</keyword>
<evidence type="ECO:0000256" key="12">
    <source>
        <dbReference type="ARBA" id="ARBA00023157"/>
    </source>
</evidence>
<evidence type="ECO:0000256" key="5">
    <source>
        <dbReference type="ARBA" id="ARBA00022692"/>
    </source>
</evidence>
<dbReference type="InterPro" id="IPR001480">
    <property type="entry name" value="Bulb-type_lectin_dom"/>
</dbReference>
<comment type="catalytic activity">
    <reaction evidence="16 17">
        <text>L-seryl-[protein] + ATP = O-phospho-L-seryl-[protein] + ADP + H(+)</text>
        <dbReference type="Rhea" id="RHEA:17989"/>
        <dbReference type="Rhea" id="RHEA-COMP:9863"/>
        <dbReference type="Rhea" id="RHEA-COMP:11604"/>
        <dbReference type="ChEBI" id="CHEBI:15378"/>
        <dbReference type="ChEBI" id="CHEBI:29999"/>
        <dbReference type="ChEBI" id="CHEBI:30616"/>
        <dbReference type="ChEBI" id="CHEBI:83421"/>
        <dbReference type="ChEBI" id="CHEBI:456216"/>
        <dbReference type="EC" id="2.7.11.1"/>
    </reaction>
</comment>
<dbReference type="EC" id="2.7.11.1" evidence="17"/>
<dbReference type="InParanoid" id="A0A6P4BFI6"/>
<keyword evidence="13" id="KW-0675">Receptor</keyword>
<evidence type="ECO:0000256" key="13">
    <source>
        <dbReference type="ARBA" id="ARBA00023170"/>
    </source>
</evidence>
<keyword evidence="4 17" id="KW-0808">Transferase</keyword>
<sequence length="789" mass="88270">MASVPVLPILLMLSVLLVVIDSKAQTKHSITTGSVLFPNPKSNSSWSSPSGLFAFGFYQQSSGFAVGVWMVNQTGNIIIWTANRDDPLVSSNAILELTKGGLLETEQGKDTKIGNDISSPASSASMLDSGNFVLLNSSDHVIWQSFDYPTDTILEGQVLTYGSQLVSSKTESDHSSGRFCIAMQSDGNLVSYPTNISSMPEIAYWASKTSDSNGAELRLYHNGSLFLQTHILSNGSYSNETKTFYRATLDDDGIFRLYSHYIESNTSSRVKVMWSTLQNQCQVKGFCGLNSFCQVVGNKSECICYPGFVFIDPDANFLGCYQDFREDSCRDSEDPYLRYNITSLQNMWWDDHPYIVVPQKEEACKDSCLGDCNCWAVLYVNGTCRKYNFPLRYGKKDIAISAVALFKMVLENSGTPKDTNHTGPPVPINRPILIDNKNNMVLILALSLGSVACLFSVFAVSSFIIYKHRYHRYRKLLENANLGLAEDFTLQSFSYNELERATDGFKEEIGRGSFGAVYKGILSESNKIVAVKRLEKVVEEGVREFRAEMTTIGRTHHRNLVQLLGFCIEGSKKLLVYEFMSNGSLADLLFKALSPPPWRERVRFILDVARGIFYLHEGCGVHIILCNLKPQNILLDDAWTAKICDFGLARLLMPNQAKTSMGVEATSTGYFAPEWQKNSFISVKADIYSFGVVLLEIVCCRRNIELDVSTPDEITLVDWVYKCFKAGELDKLVEDEEVDFPTLERMVKVGLWCIQDDPALRPLMKNVILMLEGTMDIPIPPCPELPRLP</sequence>
<organism evidence="23 24">
    <name type="scientific">Ziziphus jujuba</name>
    <name type="common">Chinese jujube</name>
    <name type="synonym">Ziziphus sativa</name>
    <dbReference type="NCBI Taxonomy" id="326968"/>
    <lineage>
        <taxon>Eukaryota</taxon>
        <taxon>Viridiplantae</taxon>
        <taxon>Streptophyta</taxon>
        <taxon>Embryophyta</taxon>
        <taxon>Tracheophyta</taxon>
        <taxon>Spermatophyta</taxon>
        <taxon>Magnoliopsida</taxon>
        <taxon>eudicotyledons</taxon>
        <taxon>Gunneridae</taxon>
        <taxon>Pentapetalae</taxon>
        <taxon>rosids</taxon>
        <taxon>fabids</taxon>
        <taxon>Rosales</taxon>
        <taxon>Rhamnaceae</taxon>
        <taxon>Paliureae</taxon>
        <taxon>Ziziphus</taxon>
    </lineage>
</organism>